<dbReference type="Proteomes" id="UP000887013">
    <property type="component" value="Unassembled WGS sequence"/>
</dbReference>
<reference evidence="1" key="1">
    <citation type="submission" date="2020-08" db="EMBL/GenBank/DDBJ databases">
        <title>Multicomponent nature underlies the extraordinary mechanical properties of spider dragline silk.</title>
        <authorList>
            <person name="Kono N."/>
            <person name="Nakamura H."/>
            <person name="Mori M."/>
            <person name="Yoshida Y."/>
            <person name="Ohtoshi R."/>
            <person name="Malay A.D."/>
            <person name="Moran D.A.P."/>
            <person name="Tomita M."/>
            <person name="Numata K."/>
            <person name="Arakawa K."/>
        </authorList>
    </citation>
    <scope>NUCLEOTIDE SEQUENCE</scope>
</reference>
<gene>
    <name evidence="1" type="ORF">NPIL_1091</name>
</gene>
<dbReference type="EMBL" id="BMAW01048388">
    <property type="protein sequence ID" value="GFS65658.1"/>
    <property type="molecule type" value="Genomic_DNA"/>
</dbReference>
<accession>A0A8X6IXX2</accession>
<name>A0A8X6IXX2_NEPPI</name>
<organism evidence="1 2">
    <name type="scientific">Nephila pilipes</name>
    <name type="common">Giant wood spider</name>
    <name type="synonym">Nephila maculata</name>
    <dbReference type="NCBI Taxonomy" id="299642"/>
    <lineage>
        <taxon>Eukaryota</taxon>
        <taxon>Metazoa</taxon>
        <taxon>Ecdysozoa</taxon>
        <taxon>Arthropoda</taxon>
        <taxon>Chelicerata</taxon>
        <taxon>Arachnida</taxon>
        <taxon>Araneae</taxon>
        <taxon>Araneomorphae</taxon>
        <taxon>Entelegynae</taxon>
        <taxon>Araneoidea</taxon>
        <taxon>Nephilidae</taxon>
        <taxon>Nephila</taxon>
    </lineage>
</organism>
<protein>
    <submittedName>
        <fullName evidence="1">Uncharacterized protein</fullName>
    </submittedName>
</protein>
<dbReference type="AlphaFoldDB" id="A0A8X6IXX2"/>
<sequence length="75" mass="7982">MGREDHRDLIYSAPKSIGGSEWGCHVPPSSGAGLVRSSMRMDPDAAVDSVERMLSCVKNPGLGAGKHMLQGRNCN</sequence>
<evidence type="ECO:0000313" key="2">
    <source>
        <dbReference type="Proteomes" id="UP000887013"/>
    </source>
</evidence>
<proteinExistence type="predicted"/>
<comment type="caution">
    <text evidence="1">The sequence shown here is derived from an EMBL/GenBank/DDBJ whole genome shotgun (WGS) entry which is preliminary data.</text>
</comment>
<keyword evidence="2" id="KW-1185">Reference proteome</keyword>
<evidence type="ECO:0000313" key="1">
    <source>
        <dbReference type="EMBL" id="GFS65658.1"/>
    </source>
</evidence>